<dbReference type="Proteomes" id="UP000439752">
    <property type="component" value="Unassembled WGS sequence"/>
</dbReference>
<dbReference type="CDD" id="cd04693">
    <property type="entry name" value="NUDIX_Hydrolase"/>
    <property type="match status" value="1"/>
</dbReference>
<dbReference type="GO" id="GO:0016787">
    <property type="term" value="F:hydrolase activity"/>
    <property type="evidence" value="ECO:0007669"/>
    <property type="project" value="UniProtKB-KW"/>
</dbReference>
<keyword evidence="3" id="KW-1185">Reference proteome</keyword>
<accession>A0A653I8S1</accession>
<sequence>MLIQQRQPFKEGWSNLWDLTVGGSAVAGDTSQQAAARELFEEIGLRYDFEGLRPHLTSHFDEGFDDVYLIEADIDLSTLVLQQEEVQAVAWATEEEIIARIQAGTFIPYHEGLIPMLFALRKQRGNITSYALL</sequence>
<dbReference type="InterPro" id="IPR015797">
    <property type="entry name" value="NUDIX_hydrolase-like_dom_sf"/>
</dbReference>
<evidence type="ECO:0000313" key="3">
    <source>
        <dbReference type="Proteomes" id="UP000439752"/>
    </source>
</evidence>
<feature type="domain" description="Nudix hydrolase" evidence="1">
    <location>
        <begin position="1"/>
        <end position="114"/>
    </location>
</feature>
<protein>
    <submittedName>
        <fullName evidence="2">Putative enzyme</fullName>
        <ecNumber evidence="2">3.6.-.-</ecNumber>
    </submittedName>
</protein>
<dbReference type="Gene3D" id="3.90.79.10">
    <property type="entry name" value="Nucleoside Triphosphate Pyrophosphohydrolase"/>
    <property type="match status" value="1"/>
</dbReference>
<organism evidence="2 3">
    <name type="scientific">Exiguobacterium oxidotolerans</name>
    <dbReference type="NCBI Taxonomy" id="223958"/>
    <lineage>
        <taxon>Bacteria</taxon>
        <taxon>Bacillati</taxon>
        <taxon>Bacillota</taxon>
        <taxon>Bacilli</taxon>
        <taxon>Bacillales</taxon>
        <taxon>Bacillales Family XII. Incertae Sedis</taxon>
        <taxon>Exiguobacterium</taxon>
    </lineage>
</organism>
<gene>
    <name evidence="2" type="ORF">EXIGUO9Y_230015</name>
</gene>
<evidence type="ECO:0000259" key="1">
    <source>
        <dbReference type="PROSITE" id="PS51462"/>
    </source>
</evidence>
<reference evidence="2 3" key="1">
    <citation type="submission" date="2019-10" db="EMBL/GenBank/DDBJ databases">
        <authorList>
            <person name="Karimi E."/>
        </authorList>
    </citation>
    <scope>NUCLEOTIDE SEQUENCE [LARGE SCALE GENOMIC DNA]</scope>
    <source>
        <strain evidence="2">Exiguobacterium sp. 9Y</strain>
    </source>
</reference>
<keyword evidence="2" id="KW-0378">Hydrolase</keyword>
<dbReference type="AlphaFoldDB" id="A0A653I8S1"/>
<dbReference type="InterPro" id="IPR000086">
    <property type="entry name" value="NUDIX_hydrolase_dom"/>
</dbReference>
<dbReference type="EC" id="3.6.-.-" evidence="2"/>
<proteinExistence type="predicted"/>
<dbReference type="Pfam" id="PF00293">
    <property type="entry name" value="NUDIX"/>
    <property type="match status" value="1"/>
</dbReference>
<dbReference type="SUPFAM" id="SSF55811">
    <property type="entry name" value="Nudix"/>
    <property type="match status" value="1"/>
</dbReference>
<evidence type="ECO:0000313" key="2">
    <source>
        <dbReference type="EMBL" id="VWX35232.1"/>
    </source>
</evidence>
<name>A0A653I8S1_9BACL</name>
<dbReference type="PROSITE" id="PS51462">
    <property type="entry name" value="NUDIX"/>
    <property type="match status" value="1"/>
</dbReference>
<dbReference type="EMBL" id="CABWKQ010000016">
    <property type="protein sequence ID" value="VWX35232.1"/>
    <property type="molecule type" value="Genomic_DNA"/>
</dbReference>